<dbReference type="AlphaFoldDB" id="A0A6J7E0P2"/>
<proteinExistence type="predicted"/>
<organism evidence="1">
    <name type="scientific">freshwater metagenome</name>
    <dbReference type="NCBI Taxonomy" id="449393"/>
    <lineage>
        <taxon>unclassified sequences</taxon>
        <taxon>metagenomes</taxon>
        <taxon>ecological metagenomes</taxon>
    </lineage>
</organism>
<evidence type="ECO:0000313" key="1">
    <source>
        <dbReference type="EMBL" id="CAB4874700.1"/>
    </source>
</evidence>
<gene>
    <name evidence="1" type="ORF">UFOPK3381_01011</name>
</gene>
<dbReference type="EMBL" id="CAFBLN010000045">
    <property type="protein sequence ID" value="CAB4874700.1"/>
    <property type="molecule type" value="Genomic_DNA"/>
</dbReference>
<name>A0A6J7E0P2_9ZZZZ</name>
<reference evidence="1" key="1">
    <citation type="submission" date="2020-05" db="EMBL/GenBank/DDBJ databases">
        <authorList>
            <person name="Chiriac C."/>
            <person name="Salcher M."/>
            <person name="Ghai R."/>
            <person name="Kavagutti S V."/>
        </authorList>
    </citation>
    <scope>NUCLEOTIDE SEQUENCE</scope>
</reference>
<sequence>MFVQGNQMGDFEPVGRVQRAGSAGVLAVDDVRALQRFEGPWGEITEVANRGGDDY</sequence>
<accession>A0A6J7E0P2</accession>
<protein>
    <submittedName>
        <fullName evidence="1">Unannotated protein</fullName>
    </submittedName>
</protein>